<sequence>MLREAEERKAFTGVKISEGSPSISHILFADDTLILCKATQKEGEAIVSILRDYEEALGQKINFDKCGVSFERRTKEEVRRVGGVCFKLMK</sequence>
<organism evidence="1 2">
    <name type="scientific">Lithospermum erythrorhizon</name>
    <name type="common">Purple gromwell</name>
    <name type="synonym">Lithospermum officinale var. erythrorhizon</name>
    <dbReference type="NCBI Taxonomy" id="34254"/>
    <lineage>
        <taxon>Eukaryota</taxon>
        <taxon>Viridiplantae</taxon>
        <taxon>Streptophyta</taxon>
        <taxon>Embryophyta</taxon>
        <taxon>Tracheophyta</taxon>
        <taxon>Spermatophyta</taxon>
        <taxon>Magnoliopsida</taxon>
        <taxon>eudicotyledons</taxon>
        <taxon>Gunneridae</taxon>
        <taxon>Pentapetalae</taxon>
        <taxon>asterids</taxon>
        <taxon>lamiids</taxon>
        <taxon>Boraginales</taxon>
        <taxon>Boraginaceae</taxon>
        <taxon>Boraginoideae</taxon>
        <taxon>Lithospermeae</taxon>
        <taxon>Lithospermum</taxon>
    </lineage>
</organism>
<comment type="caution">
    <text evidence="1">The sequence shown here is derived from an EMBL/GenBank/DDBJ whole genome shotgun (WGS) entry which is preliminary data.</text>
</comment>
<dbReference type="EMBL" id="BAABME010014612">
    <property type="protein sequence ID" value="GAA0187339.1"/>
    <property type="molecule type" value="Genomic_DNA"/>
</dbReference>
<accession>A0AAV3S3A4</accession>
<dbReference type="Proteomes" id="UP001454036">
    <property type="component" value="Unassembled WGS sequence"/>
</dbReference>
<dbReference type="AlphaFoldDB" id="A0AAV3S3A4"/>
<reference evidence="1 2" key="1">
    <citation type="submission" date="2024-01" db="EMBL/GenBank/DDBJ databases">
        <title>The complete chloroplast genome sequence of Lithospermum erythrorhizon: insights into the phylogenetic relationship among Boraginaceae species and the maternal lineages of purple gromwells.</title>
        <authorList>
            <person name="Okada T."/>
            <person name="Watanabe K."/>
        </authorList>
    </citation>
    <scope>NUCLEOTIDE SEQUENCE [LARGE SCALE GENOMIC DNA]</scope>
</reference>
<proteinExistence type="predicted"/>
<keyword evidence="2" id="KW-1185">Reference proteome</keyword>
<protein>
    <recommendedName>
        <fullName evidence="3">Reverse transcriptase</fullName>
    </recommendedName>
</protein>
<gene>
    <name evidence="1" type="ORF">LIER_34627</name>
</gene>
<name>A0AAV3S3A4_LITER</name>
<evidence type="ECO:0000313" key="1">
    <source>
        <dbReference type="EMBL" id="GAA0187339.1"/>
    </source>
</evidence>
<evidence type="ECO:0000313" key="2">
    <source>
        <dbReference type="Proteomes" id="UP001454036"/>
    </source>
</evidence>
<evidence type="ECO:0008006" key="3">
    <source>
        <dbReference type="Google" id="ProtNLM"/>
    </source>
</evidence>